<reference evidence="12 13" key="1">
    <citation type="submission" date="2016-11" db="EMBL/GenBank/DDBJ databases">
        <authorList>
            <person name="Jaros S."/>
            <person name="Januszkiewicz K."/>
            <person name="Wedrychowicz H."/>
        </authorList>
    </citation>
    <scope>NUCLEOTIDE SEQUENCE [LARGE SCALE GENOMIC DNA]</scope>
    <source>
        <strain evidence="12 13">DSM 21864</strain>
    </source>
</reference>
<sequence>MRSKKLTALVVALTMCAGVGYGQKVLARGYNSIADDGQVEYTYMDESIISSPVDISIANEEKVIEMLKKEGKIPKDASYEKAREIYMNYMKTASQSNKKIPLSKMEKNLKGKQNQKVQKYLFDKSTPDTNPKKVNVLVLLVDYKDYKHNSIQPGESDMYYKDYTKEHYENMIFGEKGYKGPGGENLISMKQYYEQQSGGSLIIQGKIAGWYTAPNTAKYYGEEVGSSHDTRPRNLVDHTLQLAAKDPNINLADFDKEDRYDLDGDGNYDEPDGIIDHLMIIHAGVGQEAGGGSLGSDAIWSHRWNLGGLYKIPGTDFMAYDYTIEPEDGAAGVFAHEFGHDLGLPDEYDTDYTSASGEPISNWSIMSSGSWAGKIPGTEPTGFSPFARQFFQGVYGGNWQKSVIVDYNSLTKAGARIDLRQASEEGQVVRISLPDKGNSITKPFSGKYAYWGGKGKDGTPILTSMTTNIDLANYNSATLSFKTWYDIEEGWDFASIQVRSEGNNEWTYLKGNITTSERDPEAIVQVPHGITGTSQGWVDASFDLSAFTGKKIELKFEYATDSYSFGSGLYVDDIKVSSGDKEVFFDNAENTPKFAFNGFKADTGVVYAPHYYLVEWRNHHGVDKGLANVSTLGQLISYEPGMVIWYVDDYYNDNWTGLHPGDGYLGIVDADQNNILWKWNDPTKAPMAASGKYQMRDAAFSKMKESEMLIDLSAEYGRTASDTNRFNEPNFDDSRDYGNAEIPSLGRNIPKLGLKIQITQQSRDNTAASITIKK</sequence>
<accession>A0A1M6EIX2</accession>
<keyword evidence="6" id="KW-0732">Signal</keyword>
<evidence type="ECO:0000256" key="2">
    <source>
        <dbReference type="ARBA" id="ARBA00004613"/>
    </source>
</evidence>
<keyword evidence="5" id="KW-0479">Metal-binding</keyword>
<evidence type="ECO:0000259" key="11">
    <source>
        <dbReference type="Pfam" id="PF20774"/>
    </source>
</evidence>
<evidence type="ECO:0000256" key="5">
    <source>
        <dbReference type="ARBA" id="ARBA00022723"/>
    </source>
</evidence>
<dbReference type="OrthoDB" id="275270at2"/>
<keyword evidence="9" id="KW-0482">Metalloprotease</keyword>
<evidence type="ECO:0000256" key="7">
    <source>
        <dbReference type="ARBA" id="ARBA00022801"/>
    </source>
</evidence>
<evidence type="ECO:0000256" key="8">
    <source>
        <dbReference type="ARBA" id="ARBA00022833"/>
    </source>
</evidence>
<keyword evidence="7" id="KW-0378">Hydrolase</keyword>
<dbReference type="Pfam" id="PF20774">
    <property type="entry name" value="InhA-like_VEG"/>
    <property type="match status" value="1"/>
</dbReference>
<dbReference type="GO" id="GO:0005576">
    <property type="term" value="C:extracellular region"/>
    <property type="evidence" value="ECO:0007669"/>
    <property type="project" value="UniProtKB-SubCell"/>
</dbReference>
<protein>
    <submittedName>
        <fullName evidence="12">Antibacterial peptide protease. Metallo peptidase. MEROPS family M06</fullName>
    </submittedName>
</protein>
<evidence type="ECO:0000256" key="1">
    <source>
        <dbReference type="ARBA" id="ARBA00001947"/>
    </source>
</evidence>
<dbReference type="Proteomes" id="UP000184080">
    <property type="component" value="Unassembled WGS sequence"/>
</dbReference>
<dbReference type="NCBIfam" id="TIGR03296">
    <property type="entry name" value="M6dom_TIGR03296"/>
    <property type="match status" value="1"/>
</dbReference>
<feature type="domain" description="Peptidase M6-like" evidence="10">
    <location>
        <begin position="131"/>
        <end position="399"/>
    </location>
</feature>
<comment type="subcellular location">
    <subcellularLocation>
        <location evidence="2">Secreted</location>
    </subcellularLocation>
</comment>
<dbReference type="GO" id="GO:0008237">
    <property type="term" value="F:metallopeptidase activity"/>
    <property type="evidence" value="ECO:0007669"/>
    <property type="project" value="UniProtKB-KW"/>
</dbReference>
<evidence type="ECO:0000256" key="9">
    <source>
        <dbReference type="ARBA" id="ARBA00023049"/>
    </source>
</evidence>
<dbReference type="PANTHER" id="PTHR13062:SF12">
    <property type="entry name" value="ALPHA-2-MACROGLOBULIN DOMAIN-CONTAINING PROTEIN"/>
    <property type="match status" value="1"/>
</dbReference>
<keyword evidence="8" id="KW-0862">Zinc</keyword>
<dbReference type="InterPro" id="IPR048665">
    <property type="entry name" value="InhA-like_VEG"/>
</dbReference>
<dbReference type="EMBL" id="FQZO01000002">
    <property type="protein sequence ID" value="SHI85447.1"/>
    <property type="molecule type" value="Genomic_DNA"/>
</dbReference>
<evidence type="ECO:0000313" key="12">
    <source>
        <dbReference type="EMBL" id="SHI85447.1"/>
    </source>
</evidence>
<proteinExistence type="predicted"/>
<keyword evidence="3" id="KW-0964">Secreted</keyword>
<dbReference type="Pfam" id="PF20773">
    <property type="entry name" value="InhA-like_MAM"/>
    <property type="match status" value="1"/>
</dbReference>
<name>A0A1M6EIX2_9CLOT</name>
<dbReference type="GO" id="GO:0046872">
    <property type="term" value="F:metal ion binding"/>
    <property type="evidence" value="ECO:0007669"/>
    <property type="project" value="UniProtKB-KW"/>
</dbReference>
<dbReference type="InterPro" id="IPR008757">
    <property type="entry name" value="Peptidase_M6-like_domain"/>
</dbReference>
<evidence type="ECO:0000256" key="6">
    <source>
        <dbReference type="ARBA" id="ARBA00022729"/>
    </source>
</evidence>
<organism evidence="12 13">
    <name type="scientific">Clostridium amylolyticum</name>
    <dbReference type="NCBI Taxonomy" id="1121298"/>
    <lineage>
        <taxon>Bacteria</taxon>
        <taxon>Bacillati</taxon>
        <taxon>Bacillota</taxon>
        <taxon>Clostridia</taxon>
        <taxon>Eubacteriales</taxon>
        <taxon>Clostridiaceae</taxon>
        <taxon>Clostridium</taxon>
    </lineage>
</organism>
<gene>
    <name evidence="12" type="ORF">SAMN05444401_1589</name>
</gene>
<dbReference type="PANTHER" id="PTHR13062">
    <property type="entry name" value="COLLAGENASE"/>
    <property type="match status" value="1"/>
</dbReference>
<feature type="domain" description="Immune inhibitor A-like metallopeptidase VEG" evidence="11">
    <location>
        <begin position="609"/>
        <end position="769"/>
    </location>
</feature>
<evidence type="ECO:0000313" key="13">
    <source>
        <dbReference type="Proteomes" id="UP000184080"/>
    </source>
</evidence>
<evidence type="ECO:0000256" key="3">
    <source>
        <dbReference type="ARBA" id="ARBA00022525"/>
    </source>
</evidence>
<keyword evidence="13" id="KW-1185">Reference proteome</keyword>
<dbReference type="RefSeq" id="WP_083599794.1">
    <property type="nucleotide sequence ID" value="NZ_FQZO01000002.1"/>
</dbReference>
<dbReference type="GO" id="GO:0006508">
    <property type="term" value="P:proteolysis"/>
    <property type="evidence" value="ECO:0007669"/>
    <property type="project" value="UniProtKB-KW"/>
</dbReference>
<dbReference type="InterPro" id="IPR012300">
    <property type="entry name" value="Pept_M6_InhA"/>
</dbReference>
<evidence type="ECO:0000256" key="4">
    <source>
        <dbReference type="ARBA" id="ARBA00022670"/>
    </source>
</evidence>
<keyword evidence="4 12" id="KW-0645">Protease</keyword>
<evidence type="ECO:0000259" key="10">
    <source>
        <dbReference type="Pfam" id="PF05547"/>
    </source>
</evidence>
<dbReference type="SUPFAM" id="SSF55486">
    <property type="entry name" value="Metalloproteases ('zincins'), catalytic domain"/>
    <property type="match status" value="1"/>
</dbReference>
<dbReference type="Pfam" id="PF05547">
    <property type="entry name" value="Peptidase_M6"/>
    <property type="match status" value="1"/>
</dbReference>
<dbReference type="AlphaFoldDB" id="A0A1M6EIX2"/>
<comment type="cofactor">
    <cofactor evidence="1">
        <name>Zn(2+)</name>
        <dbReference type="ChEBI" id="CHEBI:29105"/>
    </cofactor>
</comment>
<dbReference type="PIRSF" id="PIRSF007519">
    <property type="entry name" value="Protease_InhA"/>
    <property type="match status" value="1"/>
</dbReference>